<dbReference type="RefSeq" id="WP_048638764.1">
    <property type="nucleotide sequence ID" value="NZ_CGIG01000001.1"/>
</dbReference>
<dbReference type="PROSITE" id="PS51186">
    <property type="entry name" value="GNAT"/>
    <property type="match status" value="1"/>
</dbReference>
<dbReference type="EMBL" id="MJLX01000053">
    <property type="protein sequence ID" value="RLM19616.1"/>
    <property type="molecule type" value="Genomic_DNA"/>
</dbReference>
<keyword evidence="4" id="KW-1185">Reference proteome</keyword>
<dbReference type="InterPro" id="IPR016181">
    <property type="entry name" value="Acyl_CoA_acyltransferase"/>
</dbReference>
<name>A0A0G4K0T5_9GAMM</name>
<dbReference type="GO" id="GO:1990189">
    <property type="term" value="F:protein N-terminal-serine acetyltransferase activity"/>
    <property type="evidence" value="ECO:0007669"/>
    <property type="project" value="TreeGrafter"/>
</dbReference>
<dbReference type="STRING" id="1109412.BN1221_04016c"/>
<organism evidence="2 4">
    <name type="scientific">Brenneria goodwinii</name>
    <dbReference type="NCBI Taxonomy" id="1109412"/>
    <lineage>
        <taxon>Bacteria</taxon>
        <taxon>Pseudomonadati</taxon>
        <taxon>Pseudomonadota</taxon>
        <taxon>Gammaproteobacteria</taxon>
        <taxon>Enterobacterales</taxon>
        <taxon>Pectobacteriaceae</taxon>
        <taxon>Brenneria</taxon>
    </lineage>
</organism>
<sequence length="189" mass="21356">MFSLTTPRLLIRPCHNDDIPQLVDAVQESVETVGRWLSWCTREYDAVKCTQWVMHCKHHIQAGIAFDFGIFNQASGELVGAIGINNIQPMYQMGNIGYWVRQSAQRQGIALEAVDAIIRFGFEQLGLTRLEIVAAEHNRPSRRVAEKTGAHFEGIARNRLIVGNRLLNAAMYSLIPADRDFMRGEKVTM</sequence>
<proteinExistence type="predicted"/>
<gene>
    <name evidence="3" type="ORF">BIY26_16900</name>
    <name evidence="2" type="ORF">BN1221_04016c</name>
</gene>
<dbReference type="EMBL" id="CGIG01000001">
    <property type="protein sequence ID" value="CPR19893.1"/>
    <property type="molecule type" value="Genomic_DNA"/>
</dbReference>
<dbReference type="SUPFAM" id="SSF55729">
    <property type="entry name" value="Acyl-CoA N-acyltransferases (Nat)"/>
    <property type="match status" value="1"/>
</dbReference>
<evidence type="ECO:0000313" key="5">
    <source>
        <dbReference type="Proteomes" id="UP000285972"/>
    </source>
</evidence>
<dbReference type="Gene3D" id="3.40.630.30">
    <property type="match status" value="1"/>
</dbReference>
<reference evidence="3 5" key="3">
    <citation type="submission" date="2016-09" db="EMBL/GenBank/DDBJ databases">
        <authorList>
            <person name="Doonan J."/>
            <person name="Pachebat J.A."/>
            <person name="Golyshin P.N."/>
            <person name="Denman S."/>
            <person name="Mcdonald J.E."/>
        </authorList>
    </citation>
    <scope>NUCLEOTIDE SEQUENCE [LARGE SCALE GENOMIC DNA]</scope>
    <source>
        <strain evidence="3 5">FRB141</strain>
    </source>
</reference>
<dbReference type="Proteomes" id="UP000285972">
    <property type="component" value="Unassembled WGS sequence"/>
</dbReference>
<dbReference type="InterPro" id="IPR000182">
    <property type="entry name" value="GNAT_dom"/>
</dbReference>
<dbReference type="Pfam" id="PF13302">
    <property type="entry name" value="Acetyltransf_3"/>
    <property type="match status" value="1"/>
</dbReference>
<evidence type="ECO:0000313" key="2">
    <source>
        <dbReference type="EMBL" id="CPR19893.1"/>
    </source>
</evidence>
<dbReference type="GO" id="GO:0005737">
    <property type="term" value="C:cytoplasm"/>
    <property type="evidence" value="ECO:0007669"/>
    <property type="project" value="TreeGrafter"/>
</dbReference>
<evidence type="ECO:0000313" key="3">
    <source>
        <dbReference type="EMBL" id="RLM19616.1"/>
    </source>
</evidence>
<dbReference type="OrthoDB" id="5292292at2"/>
<protein>
    <submittedName>
        <fullName evidence="3">Ribosomal-protein-serine acetyltransferase</fullName>
    </submittedName>
</protein>
<dbReference type="Proteomes" id="UP000044377">
    <property type="component" value="Unassembled WGS sequence"/>
</dbReference>
<evidence type="ECO:0000259" key="1">
    <source>
        <dbReference type="PROSITE" id="PS51186"/>
    </source>
</evidence>
<evidence type="ECO:0000313" key="4">
    <source>
        <dbReference type="Proteomes" id="UP000044377"/>
    </source>
</evidence>
<feature type="domain" description="N-acetyltransferase" evidence="1">
    <location>
        <begin position="9"/>
        <end position="178"/>
    </location>
</feature>
<dbReference type="PANTHER" id="PTHR43441">
    <property type="entry name" value="RIBOSOMAL-PROTEIN-SERINE ACETYLTRANSFERASE"/>
    <property type="match status" value="1"/>
</dbReference>
<reference evidence="4" key="2">
    <citation type="submission" date="2015-01" db="EMBL/GenBank/DDBJ databases">
        <authorList>
            <person name="Paterson Steve"/>
        </authorList>
    </citation>
    <scope>NUCLEOTIDE SEQUENCE [LARGE SCALE GENOMIC DNA]</scope>
    <source>
        <strain evidence="4">OBR1</strain>
    </source>
</reference>
<dbReference type="AlphaFoldDB" id="A0A0G4K0T5"/>
<dbReference type="GO" id="GO:0008999">
    <property type="term" value="F:protein-N-terminal-alanine acetyltransferase activity"/>
    <property type="evidence" value="ECO:0007669"/>
    <property type="project" value="TreeGrafter"/>
</dbReference>
<dbReference type="KEGG" id="bgj:AWC36_06920"/>
<dbReference type="PANTHER" id="PTHR43441:SF10">
    <property type="entry name" value="ACETYLTRANSFERASE"/>
    <property type="match status" value="1"/>
</dbReference>
<dbReference type="InterPro" id="IPR051908">
    <property type="entry name" value="Ribosomal_N-acetyltransferase"/>
</dbReference>
<accession>A0A0G4K0T5</accession>
<reference evidence="2" key="1">
    <citation type="submission" date="2015-01" db="EMBL/GenBank/DDBJ databases">
        <authorList>
            <person name="Xiang T."/>
            <person name="Song Y."/>
            <person name="Huang L."/>
            <person name="Wang B."/>
            <person name="Wu P."/>
        </authorList>
    </citation>
    <scope>NUCLEOTIDE SEQUENCE [LARGE SCALE GENOMIC DNA]</scope>
    <source>
        <strain evidence="2">OBR1</strain>
    </source>
</reference>
<dbReference type="GeneID" id="70906518"/>